<protein>
    <submittedName>
        <fullName evidence="2">Putative membrane protein</fullName>
    </submittedName>
</protein>
<name>A0A841KQ39_9FIRM</name>
<reference evidence="2 3" key="1">
    <citation type="submission" date="2020-08" db="EMBL/GenBank/DDBJ databases">
        <title>Genomic Encyclopedia of Type Strains, Phase IV (KMG-IV): sequencing the most valuable type-strain genomes for metagenomic binning, comparative biology and taxonomic classification.</title>
        <authorList>
            <person name="Goeker M."/>
        </authorList>
    </citation>
    <scope>NUCLEOTIDE SEQUENCE [LARGE SCALE GENOMIC DNA]</scope>
    <source>
        <strain evidence="2 3">DSM 103526</strain>
    </source>
</reference>
<evidence type="ECO:0000259" key="1">
    <source>
        <dbReference type="Pfam" id="PF10080"/>
    </source>
</evidence>
<dbReference type="RefSeq" id="WP_330602796.1">
    <property type="nucleotide sequence ID" value="NZ_JACHEN010000007.1"/>
</dbReference>
<dbReference type="EMBL" id="JACHEN010000007">
    <property type="protein sequence ID" value="MBB6215451.1"/>
    <property type="molecule type" value="Genomic_DNA"/>
</dbReference>
<sequence>MKKKNKAGMKRSSKNLYFILVAIILLLGAWYVTSDKNTNEAVGTGKNNEIPVITDGDVVIKKSEVSETVKFYGYKDGDTYMEVMAVKATDGTIRTALNTCQVCFDSGRGYYVQQGDTIVCQNCGNVFKIDDIQVIKGGCNPVPIMGENKVEDTESITIAKSYLSENKEYFSNWKK</sequence>
<dbReference type="InterPro" id="IPR018758">
    <property type="entry name" value="FtrD-like"/>
</dbReference>
<gene>
    <name evidence="2" type="ORF">HNQ80_001540</name>
</gene>
<evidence type="ECO:0000313" key="2">
    <source>
        <dbReference type="EMBL" id="MBB6215451.1"/>
    </source>
</evidence>
<proteinExistence type="predicted"/>
<feature type="domain" description="Membrane iron-sulfur containing protein FtrD-like" evidence="1">
    <location>
        <begin position="67"/>
        <end position="170"/>
    </location>
</feature>
<accession>A0A841KQ39</accession>
<comment type="caution">
    <text evidence="2">The sequence shown here is derived from an EMBL/GenBank/DDBJ whole genome shotgun (WGS) entry which is preliminary data.</text>
</comment>
<dbReference type="Proteomes" id="UP000579281">
    <property type="component" value="Unassembled WGS sequence"/>
</dbReference>
<evidence type="ECO:0000313" key="3">
    <source>
        <dbReference type="Proteomes" id="UP000579281"/>
    </source>
</evidence>
<organism evidence="2 3">
    <name type="scientific">Anaerosolibacter carboniphilus</name>
    <dbReference type="NCBI Taxonomy" id="1417629"/>
    <lineage>
        <taxon>Bacteria</taxon>
        <taxon>Bacillati</taxon>
        <taxon>Bacillota</taxon>
        <taxon>Clostridia</taxon>
        <taxon>Peptostreptococcales</taxon>
        <taxon>Thermotaleaceae</taxon>
        <taxon>Anaerosolibacter</taxon>
    </lineage>
</organism>
<dbReference type="AlphaFoldDB" id="A0A841KQ39"/>
<keyword evidence="3" id="KW-1185">Reference proteome</keyword>
<dbReference type="Pfam" id="PF10080">
    <property type="entry name" value="FtrD-like"/>
    <property type="match status" value="1"/>
</dbReference>